<dbReference type="Proteomes" id="UP000654370">
    <property type="component" value="Unassembled WGS sequence"/>
</dbReference>
<keyword evidence="3" id="KW-0808">Transferase</keyword>
<evidence type="ECO:0000313" key="6">
    <source>
        <dbReference type="Proteomes" id="UP000654370"/>
    </source>
</evidence>
<dbReference type="InterPro" id="IPR051052">
    <property type="entry name" value="Diverse_substrate_MTase"/>
</dbReference>
<name>A0A8H7PW53_MORIS</name>
<sequence>MSAQTPHDVALQGFGTGADDYDKARPSYPAAALASLRHDLGLVPADTKLLDLAAGTGKFTELLAKEGYEITAVEPVATMRAKITEQIPSVTAVEGTSWKIPVEDESQDVVTIAQAFHWFDDIETLRECHRVLKPKGRLVFIWNMESQDRCKWVKELREVYQQHDSEVPQYRKGQWKNVFKTEEAAKLYELPLNHRQLTNDFHVKGKEIVWQRIKSKSYVAVLSVEDQEKLKQQVYDILEDPENGFAADSTGRYIYPHECDLFWAQKR</sequence>
<evidence type="ECO:0000256" key="2">
    <source>
        <dbReference type="ARBA" id="ARBA00022603"/>
    </source>
</evidence>
<dbReference type="GO" id="GO:0008757">
    <property type="term" value="F:S-adenosylmethionine-dependent methyltransferase activity"/>
    <property type="evidence" value="ECO:0007669"/>
    <property type="project" value="InterPro"/>
</dbReference>
<evidence type="ECO:0000313" key="5">
    <source>
        <dbReference type="EMBL" id="KAG2181181.1"/>
    </source>
</evidence>
<keyword evidence="6" id="KW-1185">Reference proteome</keyword>
<proteinExistence type="inferred from homology"/>
<dbReference type="PANTHER" id="PTHR44942:SF4">
    <property type="entry name" value="METHYLTRANSFERASE TYPE 11 DOMAIN-CONTAINING PROTEIN"/>
    <property type="match status" value="1"/>
</dbReference>
<dbReference type="AlphaFoldDB" id="A0A8H7PW53"/>
<dbReference type="OrthoDB" id="66144at2759"/>
<accession>A0A8H7PW53</accession>
<organism evidence="5 6">
    <name type="scientific">Mortierella isabellina</name>
    <name type="common">Filamentous fungus</name>
    <name type="synonym">Umbelopsis isabellina</name>
    <dbReference type="NCBI Taxonomy" id="91625"/>
    <lineage>
        <taxon>Eukaryota</taxon>
        <taxon>Fungi</taxon>
        <taxon>Fungi incertae sedis</taxon>
        <taxon>Mucoromycota</taxon>
        <taxon>Mucoromycotina</taxon>
        <taxon>Umbelopsidomycetes</taxon>
        <taxon>Umbelopsidales</taxon>
        <taxon>Umbelopsidaceae</taxon>
        <taxon>Umbelopsis</taxon>
    </lineage>
</organism>
<dbReference type="Gene3D" id="3.40.50.150">
    <property type="entry name" value="Vaccinia Virus protein VP39"/>
    <property type="match status" value="1"/>
</dbReference>
<evidence type="ECO:0000259" key="4">
    <source>
        <dbReference type="Pfam" id="PF08241"/>
    </source>
</evidence>
<reference evidence="5" key="1">
    <citation type="submission" date="2020-12" db="EMBL/GenBank/DDBJ databases">
        <title>Metabolic potential, ecology and presence of endohyphal bacteria is reflected in genomic diversity of Mucoromycotina.</title>
        <authorList>
            <person name="Muszewska A."/>
            <person name="Okrasinska A."/>
            <person name="Steczkiewicz K."/>
            <person name="Drgas O."/>
            <person name="Orlowska M."/>
            <person name="Perlinska-Lenart U."/>
            <person name="Aleksandrzak-Piekarczyk T."/>
            <person name="Szatraj K."/>
            <person name="Zielenkiewicz U."/>
            <person name="Pilsyk S."/>
            <person name="Malc E."/>
            <person name="Mieczkowski P."/>
            <person name="Kruszewska J.S."/>
            <person name="Biernat P."/>
            <person name="Pawlowska J."/>
        </authorList>
    </citation>
    <scope>NUCLEOTIDE SEQUENCE</scope>
    <source>
        <strain evidence="5">WA0000067209</strain>
    </source>
</reference>
<comment type="caution">
    <text evidence="5">The sequence shown here is derived from an EMBL/GenBank/DDBJ whole genome shotgun (WGS) entry which is preliminary data.</text>
</comment>
<keyword evidence="2" id="KW-0489">Methyltransferase</keyword>
<dbReference type="InterPro" id="IPR013216">
    <property type="entry name" value="Methyltransf_11"/>
</dbReference>
<dbReference type="CDD" id="cd02440">
    <property type="entry name" value="AdoMet_MTases"/>
    <property type="match status" value="1"/>
</dbReference>
<dbReference type="InterPro" id="IPR029063">
    <property type="entry name" value="SAM-dependent_MTases_sf"/>
</dbReference>
<dbReference type="EMBL" id="JAEPQZ010000005">
    <property type="protein sequence ID" value="KAG2181181.1"/>
    <property type="molecule type" value="Genomic_DNA"/>
</dbReference>
<dbReference type="SUPFAM" id="SSF53335">
    <property type="entry name" value="S-adenosyl-L-methionine-dependent methyltransferases"/>
    <property type="match status" value="1"/>
</dbReference>
<protein>
    <recommendedName>
        <fullName evidence="4">Methyltransferase type 11 domain-containing protein</fullName>
    </recommendedName>
</protein>
<dbReference type="GO" id="GO:0032259">
    <property type="term" value="P:methylation"/>
    <property type="evidence" value="ECO:0007669"/>
    <property type="project" value="UniProtKB-KW"/>
</dbReference>
<comment type="similarity">
    <text evidence="1">Belongs to the methyltransferase superfamily.</text>
</comment>
<feature type="domain" description="Methyltransferase type 11" evidence="4">
    <location>
        <begin position="50"/>
        <end position="140"/>
    </location>
</feature>
<gene>
    <name evidence="5" type="ORF">INT43_008763</name>
</gene>
<evidence type="ECO:0000256" key="1">
    <source>
        <dbReference type="ARBA" id="ARBA00008361"/>
    </source>
</evidence>
<dbReference type="PANTHER" id="PTHR44942">
    <property type="entry name" value="METHYLTRANSF_11 DOMAIN-CONTAINING PROTEIN"/>
    <property type="match status" value="1"/>
</dbReference>
<dbReference type="Pfam" id="PF08241">
    <property type="entry name" value="Methyltransf_11"/>
    <property type="match status" value="1"/>
</dbReference>
<evidence type="ECO:0000256" key="3">
    <source>
        <dbReference type="ARBA" id="ARBA00022679"/>
    </source>
</evidence>